<comment type="caution">
    <text evidence="1">The sequence shown here is derived from an EMBL/GenBank/DDBJ whole genome shotgun (WGS) entry which is preliminary data.</text>
</comment>
<gene>
    <name evidence="1" type="ORF">QAD02_000871</name>
</gene>
<evidence type="ECO:0000313" key="2">
    <source>
        <dbReference type="Proteomes" id="UP001239111"/>
    </source>
</evidence>
<sequence>MSIIKKCLSCVPAAIKNATIIPRGYAGGRGLPVKWVMPQKPSCISKEKSGDGGLDFHIKEDDYLKGFEKSSELQDANELVKKMFTIAFNPRRELVNLRKRKSTEMVQRHSHDTLSMECRIARLTTKILSLQEHQEKHPTNRKTKVILKEAIEKRQMWLKKLRIQDYPRFEYLLERLNLTYHPAPEGSWKMLTIKDCTRRHLQKHCDEIIQKKLDDYRAELKSQQKDFFTEKAKKLEFIRNEEIACGVTPTVSEEEIAAAKQIVATFA</sequence>
<evidence type="ECO:0000313" key="1">
    <source>
        <dbReference type="EMBL" id="KAJ8669612.1"/>
    </source>
</evidence>
<organism evidence="1 2">
    <name type="scientific">Eretmocerus hayati</name>
    <dbReference type="NCBI Taxonomy" id="131215"/>
    <lineage>
        <taxon>Eukaryota</taxon>
        <taxon>Metazoa</taxon>
        <taxon>Ecdysozoa</taxon>
        <taxon>Arthropoda</taxon>
        <taxon>Hexapoda</taxon>
        <taxon>Insecta</taxon>
        <taxon>Pterygota</taxon>
        <taxon>Neoptera</taxon>
        <taxon>Endopterygota</taxon>
        <taxon>Hymenoptera</taxon>
        <taxon>Apocrita</taxon>
        <taxon>Proctotrupomorpha</taxon>
        <taxon>Chalcidoidea</taxon>
        <taxon>Aphelinidae</taxon>
        <taxon>Aphelininae</taxon>
        <taxon>Eretmocerus</taxon>
    </lineage>
</organism>
<dbReference type="EMBL" id="CM056743">
    <property type="protein sequence ID" value="KAJ8669612.1"/>
    <property type="molecule type" value="Genomic_DNA"/>
</dbReference>
<protein>
    <submittedName>
        <fullName evidence="1">Uncharacterized protein</fullName>
    </submittedName>
</protein>
<dbReference type="Proteomes" id="UP001239111">
    <property type="component" value="Chromosome 3"/>
</dbReference>
<keyword evidence="2" id="KW-1185">Reference proteome</keyword>
<name>A0ACC2NH92_9HYME</name>
<proteinExistence type="predicted"/>
<accession>A0ACC2NH92</accession>
<reference evidence="1" key="1">
    <citation type="submission" date="2023-04" db="EMBL/GenBank/DDBJ databases">
        <title>A chromosome-level genome assembly of the parasitoid wasp Eretmocerus hayati.</title>
        <authorList>
            <person name="Zhong Y."/>
            <person name="Liu S."/>
            <person name="Liu Y."/>
        </authorList>
    </citation>
    <scope>NUCLEOTIDE SEQUENCE</scope>
    <source>
        <strain evidence="1">ZJU_SS_LIU_2023</strain>
    </source>
</reference>